<dbReference type="CDD" id="cd06192">
    <property type="entry name" value="DHOD_e_trans_like"/>
    <property type="match status" value="1"/>
</dbReference>
<dbReference type="InterPro" id="IPR050353">
    <property type="entry name" value="PyrK_electron_transfer"/>
</dbReference>
<dbReference type="EMBL" id="FWXH01000002">
    <property type="protein sequence ID" value="SMC17043.1"/>
    <property type="molecule type" value="Genomic_DNA"/>
</dbReference>
<dbReference type="Gene3D" id="2.40.30.10">
    <property type="entry name" value="Translation factors"/>
    <property type="match status" value="1"/>
</dbReference>
<sequence length="325" mass="36370">MNYEIKDCIDAGTEYCPCNLAETGDCILCSQMQGKKFCDCTNWKGVCIYQEYVWNGNKPNKQRKITLCKIIKKQNIDKDIIAFTIIAKHKLVQELSVPGAFIFIRNPETNSYFDAPISIMDTDVVENTLTIAVELKGIKTKKLDELSEKDDLVVRGPYWNGVLGLKNVNNSKNGTSLILARGIGMAPMIPVMKKLYANGNKIIVAIDKANFKDIFIKDYLSMCNAELIECTSMVSGELSPELVEIIKKYSESSNIVFCSGPDIFIRNVLDVISDDKNVACSNNAKMCCGEGVCGTCSTRYKGHVVKKLCKMQIDPRYIFKGRRLL</sequence>
<dbReference type="STRING" id="1121291.SAMN02745134_00220"/>
<reference evidence="1 2" key="1">
    <citation type="submission" date="2017-04" db="EMBL/GenBank/DDBJ databases">
        <authorList>
            <person name="Afonso C.L."/>
            <person name="Miller P.J."/>
            <person name="Scott M.A."/>
            <person name="Spackman E."/>
            <person name="Goraichik I."/>
            <person name="Dimitrov K.M."/>
            <person name="Suarez D.L."/>
            <person name="Swayne D.E."/>
        </authorList>
    </citation>
    <scope>NUCLEOTIDE SEQUENCE [LARGE SCALE GENOMIC DNA]</scope>
    <source>
        <strain evidence="1 2">DSM 12555</strain>
    </source>
</reference>
<accession>A0A1W1WZL7</accession>
<dbReference type="AlphaFoldDB" id="A0A1W1WZL7"/>
<dbReference type="GO" id="GO:0051537">
    <property type="term" value="F:2 iron, 2 sulfur cluster binding"/>
    <property type="evidence" value="ECO:0007669"/>
    <property type="project" value="InterPro"/>
</dbReference>
<proteinExistence type="predicted"/>
<dbReference type="PROSITE" id="PS00197">
    <property type="entry name" value="2FE2S_FER_1"/>
    <property type="match status" value="1"/>
</dbReference>
<organism evidence="1 2">
    <name type="scientific">Clostridium acidisoli DSM 12555</name>
    <dbReference type="NCBI Taxonomy" id="1121291"/>
    <lineage>
        <taxon>Bacteria</taxon>
        <taxon>Bacillati</taxon>
        <taxon>Bacillota</taxon>
        <taxon>Clostridia</taxon>
        <taxon>Eubacteriales</taxon>
        <taxon>Clostridiaceae</taxon>
        <taxon>Clostridium</taxon>
    </lineage>
</organism>
<name>A0A1W1WZL7_9CLOT</name>
<dbReference type="InterPro" id="IPR017938">
    <property type="entry name" value="Riboflavin_synthase-like_b-brl"/>
</dbReference>
<dbReference type="Gene3D" id="3.40.50.80">
    <property type="entry name" value="Nucleotide-binding domain of ferredoxin-NADP reductase (FNR) module"/>
    <property type="match status" value="1"/>
</dbReference>
<dbReference type="OrthoDB" id="1704963at2"/>
<evidence type="ECO:0000313" key="1">
    <source>
        <dbReference type="EMBL" id="SMC17043.1"/>
    </source>
</evidence>
<dbReference type="InterPro" id="IPR039261">
    <property type="entry name" value="FNR_nucleotide-bd"/>
</dbReference>
<dbReference type="SUPFAM" id="SSF52343">
    <property type="entry name" value="Ferredoxin reductase-like, C-terminal NADP-linked domain"/>
    <property type="match status" value="1"/>
</dbReference>
<dbReference type="NCBIfam" id="NF004470">
    <property type="entry name" value="PRK05802.1"/>
    <property type="match status" value="1"/>
</dbReference>
<dbReference type="RefSeq" id="WP_084113433.1">
    <property type="nucleotide sequence ID" value="NZ_FWXH01000002.1"/>
</dbReference>
<dbReference type="Proteomes" id="UP000192468">
    <property type="component" value="Unassembled WGS sequence"/>
</dbReference>
<keyword evidence="2" id="KW-1185">Reference proteome</keyword>
<gene>
    <name evidence="1" type="ORF">SAMN02745134_00220</name>
</gene>
<evidence type="ECO:0000313" key="2">
    <source>
        <dbReference type="Proteomes" id="UP000192468"/>
    </source>
</evidence>
<dbReference type="SUPFAM" id="SSF63380">
    <property type="entry name" value="Riboflavin synthase domain-like"/>
    <property type="match status" value="1"/>
</dbReference>
<dbReference type="InterPro" id="IPR006058">
    <property type="entry name" value="2Fe2S_fd_BS"/>
</dbReference>
<protein>
    <submittedName>
        <fullName evidence="1">NAD(P)H-flavin reductase</fullName>
    </submittedName>
</protein>
<dbReference type="PANTHER" id="PTHR43513:SF3">
    <property type="entry name" value="DIHYDROOROTATE DEHYDROGENASE B (NAD(+)), ELECTRON TRANSFER SUBUNIT-RELATED"/>
    <property type="match status" value="1"/>
</dbReference>
<dbReference type="PANTHER" id="PTHR43513">
    <property type="entry name" value="DIHYDROOROTATE DEHYDROGENASE B (NAD(+)), ELECTRON TRANSFER SUBUNIT"/>
    <property type="match status" value="1"/>
</dbReference>